<gene>
    <name evidence="21" type="ORF">PTSG_06189</name>
</gene>
<dbReference type="EMBL" id="GL832968">
    <property type="protein sequence ID" value="EGD74181.1"/>
    <property type="molecule type" value="Genomic_DNA"/>
</dbReference>
<keyword evidence="13" id="KW-0333">Golgi apparatus</keyword>
<dbReference type="InterPro" id="IPR018939">
    <property type="entry name" value="Autophagy-rel_prot_27"/>
</dbReference>
<dbReference type="PANTHER" id="PTHR15071">
    <property type="entry name" value="MANNOSE-6-PHOSPHATE RECEPTOR FAMILY MEMBER"/>
    <property type="match status" value="1"/>
</dbReference>
<dbReference type="GO" id="GO:0034045">
    <property type="term" value="C:phagophore assembly site membrane"/>
    <property type="evidence" value="ECO:0007669"/>
    <property type="project" value="UniProtKB-SubCell"/>
</dbReference>
<name>F2UC74_SALR5</name>
<evidence type="ECO:0000256" key="4">
    <source>
        <dbReference type="ARBA" id="ARBA00004472"/>
    </source>
</evidence>
<evidence type="ECO:0000256" key="11">
    <source>
        <dbReference type="ARBA" id="ARBA00022989"/>
    </source>
</evidence>
<feature type="transmembrane region" description="Helical" evidence="18">
    <location>
        <begin position="203"/>
        <end position="224"/>
    </location>
</feature>
<dbReference type="GeneID" id="16073654"/>
<accession>F2UC74</accession>
<dbReference type="PANTHER" id="PTHR15071:SF0">
    <property type="entry name" value="MANNOSE 6-PHOSPHATE RECEPTOR-LIKE PROTEIN 1"/>
    <property type="match status" value="1"/>
</dbReference>
<keyword evidence="22" id="KW-1185">Reference proteome</keyword>
<reference evidence="21" key="1">
    <citation type="submission" date="2009-08" db="EMBL/GenBank/DDBJ databases">
        <title>Annotation of Salpingoeca rosetta.</title>
        <authorList>
            <consortium name="The Broad Institute Genome Sequencing Platform"/>
            <person name="Russ C."/>
            <person name="Cuomo C."/>
            <person name="Burger G."/>
            <person name="Gray M.W."/>
            <person name="Holland P.W.H."/>
            <person name="King N."/>
            <person name="Lang F.B.F."/>
            <person name="Roger A.J."/>
            <person name="Ruiz-Trillo I."/>
            <person name="Young S.K."/>
            <person name="Zeng Q."/>
            <person name="Gargeya S."/>
            <person name="Alvarado L."/>
            <person name="Berlin A."/>
            <person name="Chapman S.B."/>
            <person name="Chen Z."/>
            <person name="Freedman E."/>
            <person name="Gellesch M."/>
            <person name="Goldberg J."/>
            <person name="Griggs A."/>
            <person name="Gujja S."/>
            <person name="Heilman E."/>
            <person name="Heiman D."/>
            <person name="Howarth C."/>
            <person name="Mehta T."/>
            <person name="Neiman D."/>
            <person name="Pearson M."/>
            <person name="Roberts A."/>
            <person name="Saif S."/>
            <person name="Shea T."/>
            <person name="Shenoy N."/>
            <person name="Sisk P."/>
            <person name="Stolte C."/>
            <person name="Sykes S."/>
            <person name="White J."/>
            <person name="Yandava C."/>
            <person name="Haas B."/>
            <person name="Nusbaum C."/>
            <person name="Birren B."/>
        </authorList>
    </citation>
    <scope>NUCLEOTIDE SEQUENCE [LARGE SCALE GENOMIC DNA]</scope>
    <source>
        <strain evidence="21">ATCC 50818</strain>
    </source>
</reference>
<evidence type="ECO:0000256" key="2">
    <source>
        <dbReference type="ARBA" id="ARBA00004358"/>
    </source>
</evidence>
<evidence type="ECO:0000256" key="5">
    <source>
        <dbReference type="ARBA" id="ARBA00005363"/>
    </source>
</evidence>
<feature type="domain" description="MRH" evidence="20">
    <location>
        <begin position="37"/>
        <end position="188"/>
    </location>
</feature>
<dbReference type="Pfam" id="PF09451">
    <property type="entry name" value="ATG27"/>
    <property type="match status" value="1"/>
</dbReference>
<proteinExistence type="inferred from homology"/>
<keyword evidence="10" id="KW-0653">Protein transport</keyword>
<evidence type="ECO:0000256" key="15">
    <source>
        <dbReference type="ARBA" id="ARBA00023136"/>
    </source>
</evidence>
<dbReference type="OrthoDB" id="29460at2759"/>
<dbReference type="KEGG" id="sre:PTSG_06189"/>
<evidence type="ECO:0000256" key="10">
    <source>
        <dbReference type="ARBA" id="ARBA00022927"/>
    </source>
</evidence>
<keyword evidence="9 19" id="KW-0732">Signal</keyword>
<keyword evidence="14" id="KW-0496">Mitochondrion</keyword>
<keyword evidence="17" id="KW-0968">Cytoplasmic vesicle</keyword>
<evidence type="ECO:0000313" key="22">
    <source>
        <dbReference type="Proteomes" id="UP000007799"/>
    </source>
</evidence>
<evidence type="ECO:0000256" key="6">
    <source>
        <dbReference type="ARBA" id="ARBA00013776"/>
    </source>
</evidence>
<keyword evidence="12" id="KW-0072">Autophagy</keyword>
<dbReference type="InParanoid" id="F2UC74"/>
<dbReference type="PROSITE" id="PS51914">
    <property type="entry name" value="MRH"/>
    <property type="match status" value="1"/>
</dbReference>
<dbReference type="InterPro" id="IPR009011">
    <property type="entry name" value="Man6P_isomerase_rcpt-bd_dom_sf"/>
</dbReference>
<dbReference type="AlphaFoldDB" id="F2UC74"/>
<dbReference type="SUPFAM" id="SSF50911">
    <property type="entry name" value="Mannose 6-phosphate receptor domain"/>
    <property type="match status" value="1"/>
</dbReference>
<keyword evidence="7" id="KW-0813">Transport</keyword>
<evidence type="ECO:0000256" key="14">
    <source>
        <dbReference type="ARBA" id="ARBA00023128"/>
    </source>
</evidence>
<evidence type="ECO:0000256" key="18">
    <source>
        <dbReference type="SAM" id="Phobius"/>
    </source>
</evidence>
<evidence type="ECO:0000259" key="20">
    <source>
        <dbReference type="PROSITE" id="PS51914"/>
    </source>
</evidence>
<evidence type="ECO:0000256" key="8">
    <source>
        <dbReference type="ARBA" id="ARBA00022692"/>
    </source>
</evidence>
<dbReference type="GO" id="GO:0000139">
    <property type="term" value="C:Golgi membrane"/>
    <property type="evidence" value="ECO:0007669"/>
    <property type="project" value="UniProtKB-SubCell"/>
</dbReference>
<keyword evidence="16" id="KW-1015">Disulfide bond</keyword>
<keyword evidence="11 18" id="KW-1133">Transmembrane helix</keyword>
<organism evidence="22">
    <name type="scientific">Salpingoeca rosetta (strain ATCC 50818 / BSB-021)</name>
    <dbReference type="NCBI Taxonomy" id="946362"/>
    <lineage>
        <taxon>Eukaryota</taxon>
        <taxon>Choanoflagellata</taxon>
        <taxon>Craspedida</taxon>
        <taxon>Salpingoecidae</taxon>
        <taxon>Salpingoeca</taxon>
    </lineage>
</organism>
<dbReference type="Gene3D" id="2.70.130.10">
    <property type="entry name" value="Mannose-6-phosphate receptor binding domain"/>
    <property type="match status" value="1"/>
</dbReference>
<sequence length="268" mass="28712">MKMTMMAVVAGVAAVMMVLLLASSVPAEARALNATSNSCVLKATRKNPVEIDLSPLTVKIDYIIKSTLVQTTDFDFNICGDIQFSDSACPPGTMVCERYDTQGQKKGKNVYGLTKHMKLEHAPDNQDGITAILTAKGDKCPSSNADHYHTEMRFKCGKGGYNPPTIKQESELNCFVAIQLSTPYACGTEKHPSGGGGMSAGTVIAILIFVLPLSYMALGAAYMFSRGGRGAELIVHRDFLASLPGLIADGFGFVATRLSGRKVEYARL</sequence>
<dbReference type="InterPro" id="IPR044865">
    <property type="entry name" value="MRH_dom"/>
</dbReference>
<evidence type="ECO:0000256" key="19">
    <source>
        <dbReference type="SAM" id="SignalP"/>
    </source>
</evidence>
<feature type="signal peptide" evidence="19">
    <location>
        <begin position="1"/>
        <end position="29"/>
    </location>
</feature>
<evidence type="ECO:0000256" key="1">
    <source>
        <dbReference type="ARBA" id="ARBA00004304"/>
    </source>
</evidence>
<evidence type="ECO:0000313" key="21">
    <source>
        <dbReference type="EMBL" id="EGD74181.1"/>
    </source>
</evidence>
<evidence type="ECO:0000256" key="7">
    <source>
        <dbReference type="ARBA" id="ARBA00022448"/>
    </source>
</evidence>
<evidence type="ECO:0000256" key="9">
    <source>
        <dbReference type="ARBA" id="ARBA00022729"/>
    </source>
</evidence>
<feature type="chain" id="PRO_5003290912" description="Autophagy-related protein 27" evidence="19">
    <location>
        <begin position="30"/>
        <end position="268"/>
    </location>
</feature>
<dbReference type="GO" id="GO:0015031">
    <property type="term" value="P:protein transport"/>
    <property type="evidence" value="ECO:0007669"/>
    <property type="project" value="UniProtKB-KW"/>
</dbReference>
<dbReference type="RefSeq" id="XP_004993081.1">
    <property type="nucleotide sequence ID" value="XM_004993024.1"/>
</dbReference>
<evidence type="ECO:0000256" key="13">
    <source>
        <dbReference type="ARBA" id="ARBA00023034"/>
    </source>
</evidence>
<evidence type="ECO:0000256" key="3">
    <source>
        <dbReference type="ARBA" id="ARBA00004394"/>
    </source>
</evidence>
<evidence type="ECO:0000256" key="12">
    <source>
        <dbReference type="ARBA" id="ARBA00023006"/>
    </source>
</evidence>
<keyword evidence="8 18" id="KW-0812">Transmembrane</keyword>
<keyword evidence="15 18" id="KW-0472">Membrane</keyword>
<comment type="similarity">
    <text evidence="5">Belongs to the ATG27 family.</text>
</comment>
<dbReference type="GO" id="GO:0006914">
    <property type="term" value="P:autophagy"/>
    <property type="evidence" value="ECO:0007669"/>
    <property type="project" value="UniProtKB-KW"/>
</dbReference>
<evidence type="ECO:0000256" key="17">
    <source>
        <dbReference type="ARBA" id="ARBA00023329"/>
    </source>
</evidence>
<comment type="subcellular location">
    <subcellularLocation>
        <location evidence="2">Cytoplasmic vesicle membrane</location>
        <topology evidence="2">Single-pass type I membrane protein</topology>
    </subcellularLocation>
    <subcellularLocation>
        <location evidence="3">Golgi apparatus membrane</location>
    </subcellularLocation>
    <subcellularLocation>
        <location evidence="1">Mitochondrion membrane</location>
        <topology evidence="1">Single-pass membrane protein</topology>
    </subcellularLocation>
    <subcellularLocation>
        <location evidence="4">Preautophagosomal structure membrane</location>
        <topology evidence="4">Single-pass type I membrane protein</topology>
    </subcellularLocation>
</comment>
<dbReference type="GO" id="GO:0010008">
    <property type="term" value="C:endosome membrane"/>
    <property type="evidence" value="ECO:0007669"/>
    <property type="project" value="UniProtKB-SubCell"/>
</dbReference>
<protein>
    <recommendedName>
        <fullName evidence="6">Autophagy-related protein 27</fullName>
    </recommendedName>
</protein>
<evidence type="ECO:0000256" key="16">
    <source>
        <dbReference type="ARBA" id="ARBA00023157"/>
    </source>
</evidence>
<dbReference type="Proteomes" id="UP000007799">
    <property type="component" value="Unassembled WGS sequence"/>
</dbReference>
<dbReference type="GO" id="GO:0031966">
    <property type="term" value="C:mitochondrial membrane"/>
    <property type="evidence" value="ECO:0007669"/>
    <property type="project" value="UniProtKB-SubCell"/>
</dbReference>